<dbReference type="CDD" id="cd00075">
    <property type="entry name" value="HATPase"/>
    <property type="match status" value="1"/>
</dbReference>
<evidence type="ECO:0000313" key="17">
    <source>
        <dbReference type="EMBL" id="QVV90199.1"/>
    </source>
</evidence>
<protein>
    <recommendedName>
        <fullName evidence="3">histidine kinase</fullName>
        <ecNumber evidence="3">2.7.13.3</ecNumber>
    </recommendedName>
</protein>
<keyword evidence="5" id="KW-0597">Phosphoprotein</keyword>
<keyword evidence="6" id="KW-0808">Transferase</keyword>
<dbReference type="SUPFAM" id="SSF55785">
    <property type="entry name" value="PYP-like sensor domain (PAS domain)"/>
    <property type="match status" value="2"/>
</dbReference>
<sequence length="933" mass="105233">MKDDEYVSVSNDSSAPNKKKDKGPLHQIHRFFGRLKLRTVLTLLFGLVVVLAICITGLLAFQNSQYSANELAGQLQHEVANRISDQLDSYLQVPHFVNQLSIDSFKHNRVSVHDTEDLKEYFLELSHQFDTVEAICYGHEKEGNYTIISKVGSPGLATGKERYYGISNQNTNFSFVEYHLFPDGRTGEKTITIPDYDPRTRPWYQEAVQAKEPVWTPIYMWLEGIVSIDAVRPVYSDTGELLGVMDTALTLSGISDFLQKIEISPHGQAFIIEKSGVLVASSTVREPYVNENGTLVRLSASACKDPVIQRTSHYLLEHLGNQTIISSKQFQCDYGGTRQLVQISPYQDQYGLDWLIVVVIPESDIMGSIYAHNQITFIFLICAIIGTIILCIFLARYITKPVLSMNRSAKALARGDFSLWTDLDRDDELGELSHSFSQMAVQLRTMFSSLKASEERYLSLFQSSADAIFLLDTCTLLEMNRAAEEMFQISAVDACGKEASSLFDEIGPVICEMINSYRLENNEYLSKTISRINNDGEQYLNIQITKIPEDNRILSLVHIRDITKERQAIISFAEQEALQKSFTQIQMILQLLPDPTFVIDADGYVLFWNRAFEKLTGYSSASMIGKGDYEYSVPIHGIKRPVLIDLVLHPEISSDNLYDRIEQEGDIIKSSFWVDISGEMKYISAIAACLYDSTGTIIGAIETIRDITTLKQAEEALLVANNKLNLLSSITRHDILNKIMISKAYLSFIEEIDLNPDQKTYMDAIKRSLSEIEHFVSFSKTYQELGMKVPEWQDVGEIFRRAEKEIDTGNITVNIAISGIFILVDPLFEKVCYNLIENAIRHGEKLTRIDITSYEANTGLLIKIKDDGIGIPDDQKKLIFERGFGKNTGYGLFLTREILSISSITISEQGSFGDGCLFVIDVPKGKYHIDEQS</sequence>
<dbReference type="KEGG" id="mrtj:KHC33_06860"/>
<keyword evidence="9 12" id="KW-1133">Transmembrane helix</keyword>
<evidence type="ECO:0000256" key="1">
    <source>
        <dbReference type="ARBA" id="ARBA00000085"/>
    </source>
</evidence>
<evidence type="ECO:0000256" key="12">
    <source>
        <dbReference type="SAM" id="Phobius"/>
    </source>
</evidence>
<evidence type="ECO:0000259" key="15">
    <source>
        <dbReference type="PROSITE" id="PS50113"/>
    </source>
</evidence>
<keyword evidence="18" id="KW-1185">Reference proteome</keyword>
<evidence type="ECO:0000256" key="3">
    <source>
        <dbReference type="ARBA" id="ARBA00012438"/>
    </source>
</evidence>
<dbReference type="InterPro" id="IPR033479">
    <property type="entry name" value="dCache_1"/>
</dbReference>
<evidence type="ECO:0000256" key="4">
    <source>
        <dbReference type="ARBA" id="ARBA00022475"/>
    </source>
</evidence>
<feature type="domain" description="PAC" evidence="15">
    <location>
        <begin position="661"/>
        <end position="719"/>
    </location>
</feature>
<dbReference type="PROSITE" id="PS50113">
    <property type="entry name" value="PAC"/>
    <property type="match status" value="1"/>
</dbReference>
<dbReference type="CDD" id="cd00130">
    <property type="entry name" value="PAS"/>
    <property type="match status" value="1"/>
</dbReference>
<feature type="domain" description="PAS" evidence="14">
    <location>
        <begin position="581"/>
        <end position="651"/>
    </location>
</feature>
<dbReference type="RefSeq" id="WP_214420973.1">
    <property type="nucleotide sequence ID" value="NZ_CP075546.1"/>
</dbReference>
<dbReference type="GO" id="GO:0006355">
    <property type="term" value="P:regulation of DNA-templated transcription"/>
    <property type="evidence" value="ECO:0007669"/>
    <property type="project" value="InterPro"/>
</dbReference>
<dbReference type="GO" id="GO:0004673">
    <property type="term" value="F:protein histidine kinase activity"/>
    <property type="evidence" value="ECO:0007669"/>
    <property type="project" value="UniProtKB-EC"/>
</dbReference>
<keyword evidence="10 12" id="KW-0472">Membrane</keyword>
<dbReference type="SMART" id="SM00387">
    <property type="entry name" value="HATPase_c"/>
    <property type="match status" value="1"/>
</dbReference>
<dbReference type="PANTHER" id="PTHR42878">
    <property type="entry name" value="TWO-COMPONENT HISTIDINE KINASE"/>
    <property type="match status" value="1"/>
</dbReference>
<dbReference type="Gene3D" id="3.30.565.10">
    <property type="entry name" value="Histidine kinase-like ATPase, C-terminal domain"/>
    <property type="match status" value="1"/>
</dbReference>
<dbReference type="Gene3D" id="3.30.450.20">
    <property type="entry name" value="PAS domain"/>
    <property type="match status" value="3"/>
</dbReference>
<dbReference type="InterPro" id="IPR036890">
    <property type="entry name" value="HATPase_C_sf"/>
</dbReference>
<dbReference type="NCBIfam" id="TIGR00229">
    <property type="entry name" value="sensory_box"/>
    <property type="match status" value="2"/>
</dbReference>
<dbReference type="AlphaFoldDB" id="A0A8E7B1D8"/>
<feature type="domain" description="Histidine kinase" evidence="13">
    <location>
        <begin position="828"/>
        <end position="926"/>
    </location>
</feature>
<feature type="transmembrane region" description="Helical" evidence="12">
    <location>
        <begin position="40"/>
        <end position="61"/>
    </location>
</feature>
<dbReference type="InterPro" id="IPR013767">
    <property type="entry name" value="PAS_fold"/>
</dbReference>
<dbReference type="CDD" id="cd06225">
    <property type="entry name" value="HAMP"/>
    <property type="match status" value="1"/>
</dbReference>
<evidence type="ECO:0000259" key="16">
    <source>
        <dbReference type="PROSITE" id="PS50885"/>
    </source>
</evidence>
<accession>A0A8E7B1D8</accession>
<dbReference type="SMART" id="SM00091">
    <property type="entry name" value="PAS"/>
    <property type="match status" value="2"/>
</dbReference>
<evidence type="ECO:0000256" key="11">
    <source>
        <dbReference type="SAM" id="MobiDB-lite"/>
    </source>
</evidence>
<comment type="catalytic activity">
    <reaction evidence="1">
        <text>ATP + protein L-histidine = ADP + protein N-phospho-L-histidine.</text>
        <dbReference type="EC" id="2.7.13.3"/>
    </reaction>
</comment>
<dbReference type="SUPFAM" id="SSF158472">
    <property type="entry name" value="HAMP domain-like"/>
    <property type="match status" value="1"/>
</dbReference>
<evidence type="ECO:0000256" key="8">
    <source>
        <dbReference type="ARBA" id="ARBA00022777"/>
    </source>
</evidence>
<gene>
    <name evidence="17" type="ORF">KHC33_06860</name>
</gene>
<dbReference type="Pfam" id="PF13188">
    <property type="entry name" value="PAS_8"/>
    <property type="match status" value="1"/>
</dbReference>
<dbReference type="InterPro" id="IPR003594">
    <property type="entry name" value="HATPase_dom"/>
</dbReference>
<dbReference type="EMBL" id="CP075546">
    <property type="protein sequence ID" value="QVV90199.1"/>
    <property type="molecule type" value="Genomic_DNA"/>
</dbReference>
<comment type="subcellular location">
    <subcellularLocation>
        <location evidence="2">Cell membrane</location>
        <topology evidence="2">Multi-pass membrane protein</topology>
    </subcellularLocation>
</comment>
<evidence type="ECO:0000256" key="6">
    <source>
        <dbReference type="ARBA" id="ARBA00022679"/>
    </source>
</evidence>
<dbReference type="PROSITE" id="PS50112">
    <property type="entry name" value="PAS"/>
    <property type="match status" value="1"/>
</dbReference>
<evidence type="ECO:0000256" key="10">
    <source>
        <dbReference type="ARBA" id="ARBA00023136"/>
    </source>
</evidence>
<dbReference type="PROSITE" id="PS50109">
    <property type="entry name" value="HIS_KIN"/>
    <property type="match status" value="1"/>
</dbReference>
<dbReference type="Pfam" id="PF00989">
    <property type="entry name" value="PAS"/>
    <property type="match status" value="1"/>
</dbReference>
<reference evidence="17 18" key="1">
    <citation type="submission" date="2021-05" db="EMBL/GenBank/DDBJ databases">
        <title>A novel Methanospirillum isolate from a pyrite-forming mixed culture.</title>
        <authorList>
            <person name="Bunk B."/>
            <person name="Sproer C."/>
            <person name="Spring S."/>
            <person name="Pester M."/>
        </authorList>
    </citation>
    <scope>NUCLEOTIDE SEQUENCE [LARGE SCALE GENOMIC DNA]</scope>
    <source>
        <strain evidence="17 18">J.3.6.1-F.2.7.3</strain>
    </source>
</reference>
<evidence type="ECO:0000259" key="13">
    <source>
        <dbReference type="PROSITE" id="PS50109"/>
    </source>
</evidence>
<dbReference type="InterPro" id="IPR035965">
    <property type="entry name" value="PAS-like_dom_sf"/>
</dbReference>
<dbReference type="CDD" id="cd12913">
    <property type="entry name" value="PDC1_MCP_like"/>
    <property type="match status" value="1"/>
</dbReference>
<dbReference type="GeneID" id="65096890"/>
<keyword evidence="7 12" id="KW-0812">Transmembrane</keyword>
<dbReference type="GO" id="GO:0000156">
    <property type="term" value="F:phosphorelay response regulator activity"/>
    <property type="evidence" value="ECO:0007669"/>
    <property type="project" value="TreeGrafter"/>
</dbReference>
<organism evidence="17 18">
    <name type="scientific">Methanospirillum purgamenti</name>
    <dbReference type="NCBI Taxonomy" id="2834276"/>
    <lineage>
        <taxon>Archaea</taxon>
        <taxon>Methanobacteriati</taxon>
        <taxon>Methanobacteriota</taxon>
        <taxon>Stenosarchaea group</taxon>
        <taxon>Methanomicrobia</taxon>
        <taxon>Methanomicrobiales</taxon>
        <taxon>Methanospirillaceae</taxon>
        <taxon>Methanospirillum</taxon>
    </lineage>
</organism>
<dbReference type="PANTHER" id="PTHR42878:SF14">
    <property type="entry name" value="OSMOLARITY TWO-COMPONENT SYSTEM PROTEIN SSK1"/>
    <property type="match status" value="1"/>
</dbReference>
<feature type="domain" description="HAMP" evidence="16">
    <location>
        <begin position="396"/>
        <end position="448"/>
    </location>
</feature>
<dbReference type="Pfam" id="PF02743">
    <property type="entry name" value="dCache_1"/>
    <property type="match status" value="1"/>
</dbReference>
<evidence type="ECO:0000313" key="18">
    <source>
        <dbReference type="Proteomes" id="UP000680656"/>
    </source>
</evidence>
<dbReference type="InterPro" id="IPR050351">
    <property type="entry name" value="BphY/WalK/GraS-like"/>
</dbReference>
<dbReference type="PROSITE" id="PS50885">
    <property type="entry name" value="HAMP"/>
    <property type="match status" value="1"/>
</dbReference>
<feature type="transmembrane region" description="Helical" evidence="12">
    <location>
        <begin position="375"/>
        <end position="398"/>
    </location>
</feature>
<proteinExistence type="predicted"/>
<dbReference type="Proteomes" id="UP000680656">
    <property type="component" value="Chromosome"/>
</dbReference>
<name>A0A8E7B1D8_9EURY</name>
<evidence type="ECO:0000256" key="5">
    <source>
        <dbReference type="ARBA" id="ARBA00022553"/>
    </source>
</evidence>
<feature type="region of interest" description="Disordered" evidence="11">
    <location>
        <begin position="1"/>
        <end position="22"/>
    </location>
</feature>
<dbReference type="Gene3D" id="6.10.340.10">
    <property type="match status" value="1"/>
</dbReference>
<dbReference type="InterPro" id="IPR005467">
    <property type="entry name" value="His_kinase_dom"/>
</dbReference>
<dbReference type="Pfam" id="PF00672">
    <property type="entry name" value="HAMP"/>
    <property type="match status" value="1"/>
</dbReference>
<keyword evidence="4" id="KW-1003">Cell membrane</keyword>
<dbReference type="GO" id="GO:0007234">
    <property type="term" value="P:osmosensory signaling via phosphorelay pathway"/>
    <property type="evidence" value="ECO:0007669"/>
    <property type="project" value="TreeGrafter"/>
</dbReference>
<dbReference type="SMART" id="SM00304">
    <property type="entry name" value="HAMP"/>
    <property type="match status" value="1"/>
</dbReference>
<dbReference type="Pfam" id="PF02518">
    <property type="entry name" value="HATPase_c"/>
    <property type="match status" value="1"/>
</dbReference>
<evidence type="ECO:0000256" key="9">
    <source>
        <dbReference type="ARBA" id="ARBA00022989"/>
    </source>
</evidence>
<keyword evidence="8" id="KW-0418">Kinase</keyword>
<dbReference type="InterPro" id="IPR000014">
    <property type="entry name" value="PAS"/>
</dbReference>
<dbReference type="InterPro" id="IPR000700">
    <property type="entry name" value="PAS-assoc_C"/>
</dbReference>
<dbReference type="GO" id="GO:0030295">
    <property type="term" value="F:protein kinase activator activity"/>
    <property type="evidence" value="ECO:0007669"/>
    <property type="project" value="TreeGrafter"/>
</dbReference>
<evidence type="ECO:0000259" key="14">
    <source>
        <dbReference type="PROSITE" id="PS50112"/>
    </source>
</evidence>
<dbReference type="SUPFAM" id="SSF55874">
    <property type="entry name" value="ATPase domain of HSP90 chaperone/DNA topoisomerase II/histidine kinase"/>
    <property type="match status" value="1"/>
</dbReference>
<dbReference type="EC" id="2.7.13.3" evidence="3"/>
<dbReference type="GO" id="GO:0005886">
    <property type="term" value="C:plasma membrane"/>
    <property type="evidence" value="ECO:0007669"/>
    <property type="project" value="UniProtKB-SubCell"/>
</dbReference>
<dbReference type="InterPro" id="IPR003660">
    <property type="entry name" value="HAMP_dom"/>
</dbReference>
<evidence type="ECO:0000256" key="7">
    <source>
        <dbReference type="ARBA" id="ARBA00022692"/>
    </source>
</evidence>
<evidence type="ECO:0000256" key="2">
    <source>
        <dbReference type="ARBA" id="ARBA00004651"/>
    </source>
</evidence>